<feature type="transmembrane region" description="Helical" evidence="7">
    <location>
        <begin position="156"/>
        <end position="178"/>
    </location>
</feature>
<dbReference type="Gene3D" id="1.20.144.10">
    <property type="entry name" value="Phosphatidic acid phosphatase type 2/haloperoxidase"/>
    <property type="match status" value="1"/>
</dbReference>
<keyword evidence="6 7" id="KW-0472">Membrane</keyword>
<keyword evidence="2" id="KW-1003">Cell membrane</keyword>
<dbReference type="OrthoDB" id="9789113at2"/>
<feature type="transmembrane region" description="Helical" evidence="7">
    <location>
        <begin position="60"/>
        <end position="80"/>
    </location>
</feature>
<dbReference type="GO" id="GO:0016787">
    <property type="term" value="F:hydrolase activity"/>
    <property type="evidence" value="ECO:0007669"/>
    <property type="project" value="UniProtKB-KW"/>
</dbReference>
<dbReference type="PANTHER" id="PTHR14969:SF62">
    <property type="entry name" value="DECAPRENYLPHOSPHORYL-5-PHOSPHORIBOSE PHOSPHATASE RV3807C-RELATED"/>
    <property type="match status" value="1"/>
</dbReference>
<dbReference type="Proteomes" id="UP000095743">
    <property type="component" value="Chromosome"/>
</dbReference>
<evidence type="ECO:0000256" key="2">
    <source>
        <dbReference type="ARBA" id="ARBA00022475"/>
    </source>
</evidence>
<dbReference type="EMBL" id="CP017269">
    <property type="protein sequence ID" value="AOT68595.1"/>
    <property type="molecule type" value="Genomic_DNA"/>
</dbReference>
<dbReference type="SMART" id="SM00014">
    <property type="entry name" value="acidPPc"/>
    <property type="match status" value="1"/>
</dbReference>
<keyword evidence="10" id="KW-1185">Reference proteome</keyword>
<sequence>MNKIIRLIHLSDLKLLYMFNDGLKCSVFDRLIPFVTGLGSAFFTVAVSLVLVFWGNGRLQAIGCQSIAALASSHIFVHYLKKVFTRPRPFLNLSDINTFNMHLYDYSFPSGHTTAAFSLACTLSFHFPILSWIFTIPAFIVGFSRVYMGVHYPSDVVVGMVIGAGFAAINHILFYSWMQQMFNL</sequence>
<accession>A0A1D8GCF4</accession>
<name>A0A1D8GCF4_9FIRM</name>
<evidence type="ECO:0000256" key="3">
    <source>
        <dbReference type="ARBA" id="ARBA00022692"/>
    </source>
</evidence>
<dbReference type="STRING" id="1424294.Gferi_02675"/>
<dbReference type="GO" id="GO:0005886">
    <property type="term" value="C:plasma membrane"/>
    <property type="evidence" value="ECO:0007669"/>
    <property type="project" value="UniProtKB-SubCell"/>
</dbReference>
<feature type="transmembrane region" description="Helical" evidence="7">
    <location>
        <begin position="129"/>
        <end position="150"/>
    </location>
</feature>
<keyword evidence="4" id="KW-0378">Hydrolase</keyword>
<keyword evidence="3 7" id="KW-0812">Transmembrane</keyword>
<organism evidence="9 10">
    <name type="scientific">Geosporobacter ferrireducens</name>
    <dbReference type="NCBI Taxonomy" id="1424294"/>
    <lineage>
        <taxon>Bacteria</taxon>
        <taxon>Bacillati</taxon>
        <taxon>Bacillota</taxon>
        <taxon>Clostridia</taxon>
        <taxon>Peptostreptococcales</taxon>
        <taxon>Thermotaleaceae</taxon>
        <taxon>Geosporobacter</taxon>
    </lineage>
</organism>
<dbReference type="RefSeq" id="WP_069974171.1">
    <property type="nucleotide sequence ID" value="NZ_CP017269.1"/>
</dbReference>
<dbReference type="KEGG" id="gfe:Gferi_02675"/>
<dbReference type="PANTHER" id="PTHR14969">
    <property type="entry name" value="SPHINGOSINE-1-PHOSPHATE PHOSPHOHYDROLASE"/>
    <property type="match status" value="1"/>
</dbReference>
<evidence type="ECO:0000256" key="1">
    <source>
        <dbReference type="ARBA" id="ARBA00004651"/>
    </source>
</evidence>
<dbReference type="InterPro" id="IPR036938">
    <property type="entry name" value="PAP2/HPO_sf"/>
</dbReference>
<dbReference type="AlphaFoldDB" id="A0A1D8GCF4"/>
<reference evidence="9 10" key="1">
    <citation type="submission" date="2016-09" db="EMBL/GenBank/DDBJ databases">
        <title>Genomic analysis reveals versatility of anaerobic energy metabolism of Geosporobacter ferrireducens IRF9 of phylum Firmicutes.</title>
        <authorList>
            <person name="Kim S.-J."/>
        </authorList>
    </citation>
    <scope>NUCLEOTIDE SEQUENCE [LARGE SCALE GENOMIC DNA]</scope>
    <source>
        <strain evidence="9 10">IRF9</strain>
    </source>
</reference>
<evidence type="ECO:0000256" key="4">
    <source>
        <dbReference type="ARBA" id="ARBA00022801"/>
    </source>
</evidence>
<evidence type="ECO:0000313" key="9">
    <source>
        <dbReference type="EMBL" id="AOT68595.1"/>
    </source>
</evidence>
<protein>
    <submittedName>
        <fullName evidence="9">Phosphatase PAP2 family protein</fullName>
    </submittedName>
</protein>
<evidence type="ECO:0000313" key="10">
    <source>
        <dbReference type="Proteomes" id="UP000095743"/>
    </source>
</evidence>
<evidence type="ECO:0000256" key="7">
    <source>
        <dbReference type="SAM" id="Phobius"/>
    </source>
</evidence>
<dbReference type="SUPFAM" id="SSF48317">
    <property type="entry name" value="Acid phosphatase/Vanadium-dependent haloperoxidase"/>
    <property type="match status" value="1"/>
</dbReference>
<evidence type="ECO:0000259" key="8">
    <source>
        <dbReference type="SMART" id="SM00014"/>
    </source>
</evidence>
<dbReference type="Pfam" id="PF01569">
    <property type="entry name" value="PAP2"/>
    <property type="match status" value="1"/>
</dbReference>
<keyword evidence="5 7" id="KW-1133">Transmembrane helix</keyword>
<evidence type="ECO:0000256" key="6">
    <source>
        <dbReference type="ARBA" id="ARBA00023136"/>
    </source>
</evidence>
<gene>
    <name evidence="9" type="ORF">Gferi_02675</name>
</gene>
<dbReference type="InterPro" id="IPR000326">
    <property type="entry name" value="PAP2/HPO"/>
</dbReference>
<feature type="domain" description="Phosphatidic acid phosphatase type 2/haloperoxidase" evidence="8">
    <location>
        <begin position="61"/>
        <end position="171"/>
    </location>
</feature>
<proteinExistence type="predicted"/>
<feature type="transmembrane region" description="Helical" evidence="7">
    <location>
        <begin position="31"/>
        <end position="54"/>
    </location>
</feature>
<evidence type="ECO:0000256" key="5">
    <source>
        <dbReference type="ARBA" id="ARBA00022989"/>
    </source>
</evidence>
<comment type="subcellular location">
    <subcellularLocation>
        <location evidence="1">Cell membrane</location>
        <topology evidence="1">Multi-pass membrane protein</topology>
    </subcellularLocation>
</comment>